<feature type="non-terminal residue" evidence="2">
    <location>
        <position position="1"/>
    </location>
</feature>
<accession>A0A392W5S7</accession>
<reference evidence="2 3" key="1">
    <citation type="journal article" date="2018" name="Front. Plant Sci.">
        <title>Red Clover (Trifolium pratense) and Zigzag Clover (T. medium) - A Picture of Genomic Similarities and Differences.</title>
        <authorList>
            <person name="Dluhosova J."/>
            <person name="Istvanek J."/>
            <person name="Nedelnik J."/>
            <person name="Repkova J."/>
        </authorList>
    </citation>
    <scope>NUCLEOTIDE SEQUENCE [LARGE SCALE GENOMIC DNA]</scope>
    <source>
        <strain evidence="3">cv. 10/8</strain>
        <tissue evidence="2">Leaf</tissue>
    </source>
</reference>
<keyword evidence="3" id="KW-1185">Reference proteome</keyword>
<feature type="region of interest" description="Disordered" evidence="1">
    <location>
        <begin position="1"/>
        <end position="22"/>
    </location>
</feature>
<evidence type="ECO:0000313" key="2">
    <source>
        <dbReference type="EMBL" id="MCI96008.1"/>
    </source>
</evidence>
<dbReference type="EMBL" id="LXQA011403290">
    <property type="protein sequence ID" value="MCI96008.1"/>
    <property type="molecule type" value="Genomic_DNA"/>
</dbReference>
<proteinExistence type="predicted"/>
<organism evidence="2 3">
    <name type="scientific">Trifolium medium</name>
    <dbReference type="NCBI Taxonomy" id="97028"/>
    <lineage>
        <taxon>Eukaryota</taxon>
        <taxon>Viridiplantae</taxon>
        <taxon>Streptophyta</taxon>
        <taxon>Embryophyta</taxon>
        <taxon>Tracheophyta</taxon>
        <taxon>Spermatophyta</taxon>
        <taxon>Magnoliopsida</taxon>
        <taxon>eudicotyledons</taxon>
        <taxon>Gunneridae</taxon>
        <taxon>Pentapetalae</taxon>
        <taxon>rosids</taxon>
        <taxon>fabids</taxon>
        <taxon>Fabales</taxon>
        <taxon>Fabaceae</taxon>
        <taxon>Papilionoideae</taxon>
        <taxon>50 kb inversion clade</taxon>
        <taxon>NPAAA clade</taxon>
        <taxon>Hologalegina</taxon>
        <taxon>IRL clade</taxon>
        <taxon>Trifolieae</taxon>
        <taxon>Trifolium</taxon>
    </lineage>
</organism>
<evidence type="ECO:0000313" key="3">
    <source>
        <dbReference type="Proteomes" id="UP000265520"/>
    </source>
</evidence>
<comment type="caution">
    <text evidence="2">The sequence shown here is derived from an EMBL/GenBank/DDBJ whole genome shotgun (WGS) entry which is preliminary data.</text>
</comment>
<sequence>VASRRGGEDNKSLDKQIPAKRIPVLSPAEMGSLTVEDKVPATTWSS</sequence>
<dbReference type="AlphaFoldDB" id="A0A392W5S7"/>
<name>A0A392W5S7_9FABA</name>
<dbReference type="Proteomes" id="UP000265520">
    <property type="component" value="Unassembled WGS sequence"/>
</dbReference>
<evidence type="ECO:0000256" key="1">
    <source>
        <dbReference type="SAM" id="MobiDB-lite"/>
    </source>
</evidence>
<feature type="compositionally biased region" description="Basic and acidic residues" evidence="1">
    <location>
        <begin position="1"/>
        <end position="14"/>
    </location>
</feature>
<protein>
    <submittedName>
        <fullName evidence="2">Uncharacterized protein</fullName>
    </submittedName>
</protein>